<evidence type="ECO:0000313" key="1">
    <source>
        <dbReference type="EMBL" id="PIL35521.1"/>
    </source>
</evidence>
<proteinExistence type="predicted"/>
<dbReference type="OrthoDB" id="2742233at2759"/>
<sequence>MILDAFEQYFSDDVVDTFKAYIRAAFPRNRALMFSAVPRTLQWKQFAGEVHLFRRHSPMVLYGLGRLVDKERIELRGHRAGIQVEVAFIRTKDILGMASLLAAAIPPPDRYPSTLVATAPLPAHDRGLNLFWDAKTQYPSVPLDVDDFQTGDFVLVECRVVRKRFNRSCIELADEFVATEMEFRYSKALRPFVVNGRGFRDMLNNTGSVISGSFAVAITGEHQFQPGDLDIYTTEQELHTVIVFLQQQERFVVVSEGDPHIEDYSGGAKRLIRLRRDSTAIDIIVSLTQSPTLPIAHFWSTPVMLFLSGDAICLPYPTSFEKGLGLLNPGRLPMEDDMRTPLVDKYQDRGFKICEREVEWYPNRAHAPPCGGPRSPTCPVNVRHFGDRLCLTTSLKTVTNRSLESPFQGVVARLTTVWWRGGTGCGSTCNMFGDTVFTAWTQTADMVGL</sequence>
<evidence type="ECO:0000313" key="2">
    <source>
        <dbReference type="Proteomes" id="UP000230002"/>
    </source>
</evidence>
<accession>A0A2G8SP33</accession>
<comment type="caution">
    <text evidence="1">The sequence shown here is derived from an EMBL/GenBank/DDBJ whole genome shotgun (WGS) entry which is preliminary data.</text>
</comment>
<dbReference type="AlphaFoldDB" id="A0A2G8SP33"/>
<name>A0A2G8SP33_9APHY</name>
<protein>
    <submittedName>
        <fullName evidence="1">Uncharacterized protein</fullName>
    </submittedName>
</protein>
<keyword evidence="2" id="KW-1185">Reference proteome</keyword>
<gene>
    <name evidence="1" type="ORF">GSI_02249</name>
</gene>
<dbReference type="EMBL" id="AYKW01000003">
    <property type="protein sequence ID" value="PIL35521.1"/>
    <property type="molecule type" value="Genomic_DNA"/>
</dbReference>
<dbReference type="Proteomes" id="UP000230002">
    <property type="component" value="Unassembled WGS sequence"/>
</dbReference>
<reference evidence="1 2" key="1">
    <citation type="journal article" date="2015" name="Sci. Rep.">
        <title>Chromosome-level genome map provides insights into diverse defense mechanisms in the medicinal fungus Ganoderma sinense.</title>
        <authorList>
            <person name="Zhu Y."/>
            <person name="Xu J."/>
            <person name="Sun C."/>
            <person name="Zhou S."/>
            <person name="Xu H."/>
            <person name="Nelson D.R."/>
            <person name="Qian J."/>
            <person name="Song J."/>
            <person name="Luo H."/>
            <person name="Xiang L."/>
            <person name="Li Y."/>
            <person name="Xu Z."/>
            <person name="Ji A."/>
            <person name="Wang L."/>
            <person name="Lu S."/>
            <person name="Hayward A."/>
            <person name="Sun W."/>
            <person name="Li X."/>
            <person name="Schwartz D.C."/>
            <person name="Wang Y."/>
            <person name="Chen S."/>
        </authorList>
    </citation>
    <scope>NUCLEOTIDE SEQUENCE [LARGE SCALE GENOMIC DNA]</scope>
    <source>
        <strain evidence="1 2">ZZ0214-1</strain>
    </source>
</reference>
<organism evidence="1 2">
    <name type="scientific">Ganoderma sinense ZZ0214-1</name>
    <dbReference type="NCBI Taxonomy" id="1077348"/>
    <lineage>
        <taxon>Eukaryota</taxon>
        <taxon>Fungi</taxon>
        <taxon>Dikarya</taxon>
        <taxon>Basidiomycota</taxon>
        <taxon>Agaricomycotina</taxon>
        <taxon>Agaricomycetes</taxon>
        <taxon>Polyporales</taxon>
        <taxon>Polyporaceae</taxon>
        <taxon>Ganoderma</taxon>
    </lineage>
</organism>